<reference evidence="2 3" key="1">
    <citation type="submission" date="2019-04" db="EMBL/GenBank/DDBJ databases">
        <title>Pedobacter sp. AR-3-17 sp. nov., isolated from Arctic soil.</title>
        <authorList>
            <person name="Dahal R.H."/>
            <person name="Kim D.-U."/>
        </authorList>
    </citation>
    <scope>NUCLEOTIDE SEQUENCE [LARGE SCALE GENOMIC DNA]</scope>
    <source>
        <strain evidence="2 3">AR-3-17</strain>
    </source>
</reference>
<proteinExistence type="predicted"/>
<dbReference type="OrthoDB" id="1466062at2"/>
<protein>
    <submittedName>
        <fullName evidence="2">DUF4270 domain-containing protein</fullName>
    </submittedName>
</protein>
<dbReference type="Pfam" id="PF14092">
    <property type="entry name" value="DUF4270"/>
    <property type="match status" value="1"/>
</dbReference>
<evidence type="ECO:0000256" key="1">
    <source>
        <dbReference type="SAM" id="SignalP"/>
    </source>
</evidence>
<gene>
    <name evidence="2" type="ORF">FA046_02735</name>
</gene>
<sequence length="460" mass="50610">MKFIKSGLLTLLVSLFIFSGCKNSTSVGLDVDPNIALNSKFIDTSTVFTKLMKQDSIVSNGTNNSVLAYFKDPVFGTTTGNIAVALTLPSANYTFGKNPVLDSAILVLPFAGFYGDSTGTNYTVEVRQLDEVLYTESPKTYYNTKKWNFKTTLIGSKDFNARYKDSIILQDILVGKKDTIKKVSAQLRIKLDPSFINNNILKTDSLNLLSNKVFNDFIKGLYVSLNKSTTTNNGGVFLFNTYAQNAAKLDLFYKKTSTTGSIDTVNTSLAIMGTSGYAVSEVTWDLNGTAVATELQNTSKNSNNLYIKSLGGTQVKVDFPYLSKLKALGDNVAINRAELILKVVNGSETPYKPISRLRAFRWDIAERPQYIPDENPSDFRNLGPGFIGGFYNSATKAYVFNFTGYIQDLINGKTKNYGTFITVSDFTSSGSVFDVASRSLTGGSNVTYKAQLKIYYTDLK</sequence>
<name>A0A4U1C5B7_9SPHI</name>
<feature type="chain" id="PRO_5020952231" evidence="1">
    <location>
        <begin position="20"/>
        <end position="460"/>
    </location>
</feature>
<keyword evidence="1" id="KW-0732">Signal</keyword>
<organism evidence="2 3">
    <name type="scientific">Pedobacter cryophilus</name>
    <dbReference type="NCBI Taxonomy" id="2571271"/>
    <lineage>
        <taxon>Bacteria</taxon>
        <taxon>Pseudomonadati</taxon>
        <taxon>Bacteroidota</taxon>
        <taxon>Sphingobacteriia</taxon>
        <taxon>Sphingobacteriales</taxon>
        <taxon>Sphingobacteriaceae</taxon>
        <taxon>Pedobacter</taxon>
    </lineage>
</organism>
<dbReference type="RefSeq" id="WP_136824822.1">
    <property type="nucleotide sequence ID" value="NZ_SWBP01000001.1"/>
</dbReference>
<feature type="signal peptide" evidence="1">
    <location>
        <begin position="1"/>
        <end position="19"/>
    </location>
</feature>
<evidence type="ECO:0000313" key="3">
    <source>
        <dbReference type="Proteomes" id="UP000308181"/>
    </source>
</evidence>
<keyword evidence="3" id="KW-1185">Reference proteome</keyword>
<dbReference type="AlphaFoldDB" id="A0A4U1C5B7"/>
<dbReference type="Proteomes" id="UP000308181">
    <property type="component" value="Unassembled WGS sequence"/>
</dbReference>
<dbReference type="PROSITE" id="PS51257">
    <property type="entry name" value="PROKAR_LIPOPROTEIN"/>
    <property type="match status" value="1"/>
</dbReference>
<dbReference type="InterPro" id="IPR025366">
    <property type="entry name" value="DUF4270"/>
</dbReference>
<accession>A0A4U1C5B7</accession>
<evidence type="ECO:0000313" key="2">
    <source>
        <dbReference type="EMBL" id="TKC00613.1"/>
    </source>
</evidence>
<comment type="caution">
    <text evidence="2">The sequence shown here is derived from an EMBL/GenBank/DDBJ whole genome shotgun (WGS) entry which is preliminary data.</text>
</comment>
<dbReference type="EMBL" id="SWBP01000001">
    <property type="protein sequence ID" value="TKC00613.1"/>
    <property type="molecule type" value="Genomic_DNA"/>
</dbReference>